<evidence type="ECO:0000256" key="7">
    <source>
        <dbReference type="ARBA" id="ARBA00022777"/>
    </source>
</evidence>
<dbReference type="Pfam" id="PF00512">
    <property type="entry name" value="HisKA"/>
    <property type="match status" value="1"/>
</dbReference>
<dbReference type="PANTHER" id="PTHR43711">
    <property type="entry name" value="TWO-COMPONENT HISTIDINE KINASE"/>
    <property type="match status" value="1"/>
</dbReference>
<name>A0A3B9IG83_9PROT</name>
<dbReference type="InterPro" id="IPR004358">
    <property type="entry name" value="Sig_transdc_His_kin-like_C"/>
</dbReference>
<dbReference type="GO" id="GO:0000155">
    <property type="term" value="F:phosphorelay sensor kinase activity"/>
    <property type="evidence" value="ECO:0007669"/>
    <property type="project" value="InterPro"/>
</dbReference>
<dbReference type="InterPro" id="IPR036890">
    <property type="entry name" value="HATPase_C_sf"/>
</dbReference>
<proteinExistence type="predicted"/>
<dbReference type="SMART" id="SM00387">
    <property type="entry name" value="HATPase_c"/>
    <property type="match status" value="1"/>
</dbReference>
<evidence type="ECO:0000256" key="3">
    <source>
        <dbReference type="ARBA" id="ARBA00012438"/>
    </source>
</evidence>
<dbReference type="PROSITE" id="PS50109">
    <property type="entry name" value="HIS_KIN"/>
    <property type="match status" value="1"/>
</dbReference>
<keyword evidence="9" id="KW-0902">Two-component regulatory system</keyword>
<dbReference type="EC" id="2.7.13.3" evidence="3"/>
<dbReference type="SMART" id="SM00388">
    <property type="entry name" value="HisKA"/>
    <property type="match status" value="1"/>
</dbReference>
<comment type="catalytic activity">
    <reaction evidence="1">
        <text>ATP + protein L-histidine = ADP + protein N-phospho-L-histidine.</text>
        <dbReference type="EC" id="2.7.13.3"/>
    </reaction>
</comment>
<dbReference type="InterPro" id="IPR036097">
    <property type="entry name" value="HisK_dim/P_sf"/>
</dbReference>
<keyword evidence="6 12" id="KW-0812">Transmembrane</keyword>
<feature type="transmembrane region" description="Helical" evidence="12">
    <location>
        <begin position="33"/>
        <end position="53"/>
    </location>
</feature>
<dbReference type="InterPro" id="IPR003661">
    <property type="entry name" value="HisK_dim/P_dom"/>
</dbReference>
<feature type="coiled-coil region" evidence="11">
    <location>
        <begin position="230"/>
        <end position="271"/>
    </location>
</feature>
<dbReference type="GO" id="GO:0016020">
    <property type="term" value="C:membrane"/>
    <property type="evidence" value="ECO:0007669"/>
    <property type="project" value="UniProtKB-SubCell"/>
</dbReference>
<keyword evidence="7" id="KW-0418">Kinase</keyword>
<evidence type="ECO:0000256" key="10">
    <source>
        <dbReference type="ARBA" id="ARBA00023136"/>
    </source>
</evidence>
<accession>A0A3B9IG83</accession>
<sequence length="522" mass="56116">MGGRRPCPQPLEPPAAMRIDGGDPTRMAWRYRLALGLVAALAIGSFLVLTQVISRERATAGIINVSGQQRFLSQRGALFVGRLTYPVPAQDQQDARQHLAEVIAQMRSNHEALLKGGSGTGEAIGLSPAMARLFHDEPSAIDRRGREYLAAMEAVLTDPRAPIPRDAPAVALVLREGPGPLLDVLDHAVARFQAEGEAAVDRLHDLHIALLIATLLTLALEALLIFQPMATAARRRIRELENASLALKAAAERLEGEVAARTVELQKAKEHAERANVAKARFLATAGHDLLQPIESLRLLAGSITRRNRDPALASPLDDMRKALSGMRGLLGNLLDTARLDTGSVTPQLQDVDPVVLVDDLAREFEPVAEDKGLGFGVGISLPEGLRIRTDPVITGRILRNFLSNAVRYTAAGSVTLSATPAELDGRPAVRFTVADTGPGIDPADQERIFAEFTQIDDARRDRSAGVGLGLSIARRMAQILEHDLSLDSRPGEGARFALTVSLAPAARRPLRSSEKPIPADD</sequence>
<dbReference type="InterPro" id="IPR050736">
    <property type="entry name" value="Sensor_HK_Regulatory"/>
</dbReference>
<evidence type="ECO:0000313" key="15">
    <source>
        <dbReference type="Proteomes" id="UP000257706"/>
    </source>
</evidence>
<evidence type="ECO:0000256" key="1">
    <source>
        <dbReference type="ARBA" id="ARBA00000085"/>
    </source>
</evidence>
<evidence type="ECO:0000256" key="8">
    <source>
        <dbReference type="ARBA" id="ARBA00022989"/>
    </source>
</evidence>
<keyword evidence="5" id="KW-0808">Transferase</keyword>
<evidence type="ECO:0000256" key="6">
    <source>
        <dbReference type="ARBA" id="ARBA00022692"/>
    </source>
</evidence>
<keyword evidence="4" id="KW-0597">Phosphoprotein</keyword>
<dbReference type="EMBL" id="DMAI01000090">
    <property type="protein sequence ID" value="HAE46874.1"/>
    <property type="molecule type" value="Genomic_DNA"/>
</dbReference>
<dbReference type="InterPro" id="IPR005467">
    <property type="entry name" value="His_kinase_dom"/>
</dbReference>
<evidence type="ECO:0000256" key="11">
    <source>
        <dbReference type="SAM" id="Coils"/>
    </source>
</evidence>
<keyword evidence="11" id="KW-0175">Coiled coil</keyword>
<evidence type="ECO:0000313" key="14">
    <source>
        <dbReference type="EMBL" id="HAE46874.1"/>
    </source>
</evidence>
<dbReference type="SUPFAM" id="SSF55874">
    <property type="entry name" value="ATPase domain of HSP90 chaperone/DNA topoisomerase II/histidine kinase"/>
    <property type="match status" value="1"/>
</dbReference>
<comment type="subcellular location">
    <subcellularLocation>
        <location evidence="2">Membrane</location>
        <topology evidence="2">Multi-pass membrane protein</topology>
    </subcellularLocation>
</comment>
<dbReference type="CDD" id="cd00082">
    <property type="entry name" value="HisKA"/>
    <property type="match status" value="1"/>
</dbReference>
<keyword evidence="10 12" id="KW-0472">Membrane</keyword>
<protein>
    <recommendedName>
        <fullName evidence="3">histidine kinase</fullName>
        <ecNumber evidence="3">2.7.13.3</ecNumber>
    </recommendedName>
</protein>
<dbReference type="Pfam" id="PF13675">
    <property type="entry name" value="PilJ"/>
    <property type="match status" value="1"/>
</dbReference>
<dbReference type="SUPFAM" id="SSF47384">
    <property type="entry name" value="Homodimeric domain of signal transducing histidine kinase"/>
    <property type="match status" value="1"/>
</dbReference>
<evidence type="ECO:0000256" key="4">
    <source>
        <dbReference type="ARBA" id="ARBA00022553"/>
    </source>
</evidence>
<feature type="transmembrane region" description="Helical" evidence="12">
    <location>
        <begin position="206"/>
        <end position="226"/>
    </location>
</feature>
<evidence type="ECO:0000256" key="2">
    <source>
        <dbReference type="ARBA" id="ARBA00004141"/>
    </source>
</evidence>
<keyword evidence="8 12" id="KW-1133">Transmembrane helix</keyword>
<evidence type="ECO:0000256" key="12">
    <source>
        <dbReference type="SAM" id="Phobius"/>
    </source>
</evidence>
<dbReference type="PRINTS" id="PR00344">
    <property type="entry name" value="BCTRLSENSOR"/>
</dbReference>
<comment type="caution">
    <text evidence="14">The sequence shown here is derived from an EMBL/GenBank/DDBJ whole genome shotgun (WGS) entry which is preliminary data.</text>
</comment>
<evidence type="ECO:0000259" key="13">
    <source>
        <dbReference type="PROSITE" id="PS50109"/>
    </source>
</evidence>
<dbReference type="Gene3D" id="1.10.287.130">
    <property type="match status" value="1"/>
</dbReference>
<dbReference type="Proteomes" id="UP000257706">
    <property type="component" value="Unassembled WGS sequence"/>
</dbReference>
<dbReference type="InterPro" id="IPR029095">
    <property type="entry name" value="NarX-like_N"/>
</dbReference>
<gene>
    <name evidence="14" type="ORF">DCK97_05585</name>
</gene>
<dbReference type="PANTHER" id="PTHR43711:SF1">
    <property type="entry name" value="HISTIDINE KINASE 1"/>
    <property type="match status" value="1"/>
</dbReference>
<dbReference type="Gene3D" id="3.30.565.10">
    <property type="entry name" value="Histidine kinase-like ATPase, C-terminal domain"/>
    <property type="match status" value="1"/>
</dbReference>
<dbReference type="Pfam" id="PF02518">
    <property type="entry name" value="HATPase_c"/>
    <property type="match status" value="1"/>
</dbReference>
<evidence type="ECO:0000256" key="9">
    <source>
        <dbReference type="ARBA" id="ARBA00023012"/>
    </source>
</evidence>
<dbReference type="InterPro" id="IPR003594">
    <property type="entry name" value="HATPase_dom"/>
</dbReference>
<evidence type="ECO:0000256" key="5">
    <source>
        <dbReference type="ARBA" id="ARBA00022679"/>
    </source>
</evidence>
<dbReference type="AlphaFoldDB" id="A0A3B9IG83"/>
<reference evidence="14 15" key="1">
    <citation type="journal article" date="2018" name="Nat. Biotechnol.">
        <title>A standardized bacterial taxonomy based on genome phylogeny substantially revises the tree of life.</title>
        <authorList>
            <person name="Parks D.H."/>
            <person name="Chuvochina M."/>
            <person name="Waite D.W."/>
            <person name="Rinke C."/>
            <person name="Skarshewski A."/>
            <person name="Chaumeil P.A."/>
            <person name="Hugenholtz P."/>
        </authorList>
    </citation>
    <scope>NUCLEOTIDE SEQUENCE [LARGE SCALE GENOMIC DNA]</scope>
    <source>
        <strain evidence="14">UBA8739</strain>
    </source>
</reference>
<feature type="domain" description="Histidine kinase" evidence="13">
    <location>
        <begin position="285"/>
        <end position="505"/>
    </location>
</feature>
<organism evidence="14 15">
    <name type="scientific">Tistrella mobilis</name>
    <dbReference type="NCBI Taxonomy" id="171437"/>
    <lineage>
        <taxon>Bacteria</taxon>
        <taxon>Pseudomonadati</taxon>
        <taxon>Pseudomonadota</taxon>
        <taxon>Alphaproteobacteria</taxon>
        <taxon>Geminicoccales</taxon>
        <taxon>Geminicoccaceae</taxon>
        <taxon>Tistrella</taxon>
    </lineage>
</organism>